<dbReference type="PANTHER" id="PTHR32467">
    <property type="entry name" value="AP2-LIKE ETHYLENE-RESPONSIVE TRANSCRIPTION FACTOR"/>
    <property type="match status" value="1"/>
</dbReference>
<evidence type="ECO:0000313" key="2">
    <source>
        <dbReference type="Proteomes" id="UP001291623"/>
    </source>
</evidence>
<name>A0AAE1VIB5_9SOLA</name>
<gene>
    <name evidence="1" type="ORF">RND71_016124</name>
</gene>
<dbReference type="EMBL" id="JAVYJV010000008">
    <property type="protein sequence ID" value="KAK4364766.1"/>
    <property type="molecule type" value="Genomic_DNA"/>
</dbReference>
<dbReference type="AlphaFoldDB" id="A0AAE1VIB5"/>
<comment type="caution">
    <text evidence="1">The sequence shown here is derived from an EMBL/GenBank/DDBJ whole genome shotgun (WGS) entry which is preliminary data.</text>
</comment>
<proteinExistence type="predicted"/>
<reference evidence="1" key="1">
    <citation type="submission" date="2023-12" db="EMBL/GenBank/DDBJ databases">
        <title>Genome assembly of Anisodus tanguticus.</title>
        <authorList>
            <person name="Wang Y.-J."/>
        </authorList>
    </citation>
    <scope>NUCLEOTIDE SEQUENCE</scope>
    <source>
        <strain evidence="1">KB-2021</strain>
        <tissue evidence="1">Leaf</tissue>
    </source>
</reference>
<dbReference type="PANTHER" id="PTHR32467:SF226">
    <property type="entry name" value="AP2_ERF DOMAIN-CONTAINING PROTEIN"/>
    <property type="match status" value="1"/>
</dbReference>
<protein>
    <submittedName>
        <fullName evidence="1">Uncharacterized protein</fullName>
    </submittedName>
</protein>
<sequence>MIVLQLKFRSLGANINFNVSDYRDDLKQVKSFMLSTLTKLGLFLLLRAYNKAAIKCNGREAITDFELSTYEGELSTDVDNGGSMFRLSRILGIH</sequence>
<keyword evidence="2" id="KW-1185">Reference proteome</keyword>
<evidence type="ECO:0000313" key="1">
    <source>
        <dbReference type="EMBL" id="KAK4364766.1"/>
    </source>
</evidence>
<accession>A0AAE1VIB5</accession>
<dbReference type="Proteomes" id="UP001291623">
    <property type="component" value="Unassembled WGS sequence"/>
</dbReference>
<organism evidence="1 2">
    <name type="scientific">Anisodus tanguticus</name>
    <dbReference type="NCBI Taxonomy" id="243964"/>
    <lineage>
        <taxon>Eukaryota</taxon>
        <taxon>Viridiplantae</taxon>
        <taxon>Streptophyta</taxon>
        <taxon>Embryophyta</taxon>
        <taxon>Tracheophyta</taxon>
        <taxon>Spermatophyta</taxon>
        <taxon>Magnoliopsida</taxon>
        <taxon>eudicotyledons</taxon>
        <taxon>Gunneridae</taxon>
        <taxon>Pentapetalae</taxon>
        <taxon>asterids</taxon>
        <taxon>lamiids</taxon>
        <taxon>Solanales</taxon>
        <taxon>Solanaceae</taxon>
        <taxon>Solanoideae</taxon>
        <taxon>Hyoscyameae</taxon>
        <taxon>Anisodus</taxon>
    </lineage>
</organism>